<organism evidence="3 4">
    <name type="scientific">Rhodococcus maanshanensis</name>
    <dbReference type="NCBI Taxonomy" id="183556"/>
    <lineage>
        <taxon>Bacteria</taxon>
        <taxon>Bacillati</taxon>
        <taxon>Actinomycetota</taxon>
        <taxon>Actinomycetes</taxon>
        <taxon>Mycobacteriales</taxon>
        <taxon>Nocardiaceae</taxon>
        <taxon>Rhodococcus</taxon>
    </lineage>
</organism>
<feature type="transmembrane region" description="Helical" evidence="1">
    <location>
        <begin position="6"/>
        <end position="27"/>
    </location>
</feature>
<sequence>MAPGGLVVRTALVAVAVVAVLLVALWLGQRRLIYLPDGAAPGPAEQVTDRAEDVWLTTSDGLRLGAWYVPPTAADRGVTVLVANGNAGNRADRAQLARALAVAGFATLLFDYRGYGGNPGRPSEEGLALDARAARSYLVDERAVSPGRLLYFGESLGTGVVTELATEYRPAGLLLRSPFVDLATLGQRHYPFLPVRLLLWDSFPVAESVARIDAPTTVVYGTADTIVPPDHSERVAECAGGPVVRVAVPGAGHNDAELIGGAEVVGALVELARRAVEP</sequence>
<dbReference type="InterPro" id="IPR029058">
    <property type="entry name" value="AB_hydrolase_fold"/>
</dbReference>
<accession>A0A1H7L075</accession>
<proteinExistence type="predicted"/>
<evidence type="ECO:0000259" key="2">
    <source>
        <dbReference type="Pfam" id="PF12146"/>
    </source>
</evidence>
<protein>
    <recommendedName>
        <fullName evidence="2">Serine aminopeptidase S33 domain-containing protein</fullName>
    </recommendedName>
</protein>
<dbReference type="InterPro" id="IPR022742">
    <property type="entry name" value="Hydrolase_4"/>
</dbReference>
<dbReference type="Pfam" id="PF12146">
    <property type="entry name" value="Hydrolase_4"/>
    <property type="match status" value="1"/>
</dbReference>
<dbReference type="PANTHER" id="PTHR12277">
    <property type="entry name" value="ALPHA/BETA HYDROLASE DOMAIN-CONTAINING PROTEIN"/>
    <property type="match status" value="1"/>
</dbReference>
<evidence type="ECO:0000313" key="3">
    <source>
        <dbReference type="EMBL" id="SEK91765.1"/>
    </source>
</evidence>
<reference evidence="4" key="1">
    <citation type="submission" date="2016-10" db="EMBL/GenBank/DDBJ databases">
        <authorList>
            <person name="Varghese N."/>
            <person name="Submissions S."/>
        </authorList>
    </citation>
    <scope>NUCLEOTIDE SEQUENCE [LARGE SCALE GENOMIC DNA]</scope>
    <source>
        <strain evidence="4">DSM 44675</strain>
    </source>
</reference>
<dbReference type="RefSeq" id="WP_072750915.1">
    <property type="nucleotide sequence ID" value="NZ_FOAW01000004.1"/>
</dbReference>
<dbReference type="SUPFAM" id="SSF53474">
    <property type="entry name" value="alpha/beta-Hydrolases"/>
    <property type="match status" value="1"/>
</dbReference>
<dbReference type="Gene3D" id="3.40.50.1820">
    <property type="entry name" value="alpha/beta hydrolase"/>
    <property type="match status" value="1"/>
</dbReference>
<evidence type="ECO:0000313" key="4">
    <source>
        <dbReference type="Proteomes" id="UP000198677"/>
    </source>
</evidence>
<dbReference type="EMBL" id="FOAW01000004">
    <property type="protein sequence ID" value="SEK91765.1"/>
    <property type="molecule type" value="Genomic_DNA"/>
</dbReference>
<dbReference type="PANTHER" id="PTHR12277:SF79">
    <property type="entry name" value="XAA-PRO DIPEPTIDYL-PEPTIDASE-RELATED"/>
    <property type="match status" value="1"/>
</dbReference>
<name>A0A1H7L075_9NOCA</name>
<gene>
    <name evidence="3" type="ORF">SAMN05444583_104206</name>
</gene>
<feature type="domain" description="Serine aminopeptidase S33" evidence="2">
    <location>
        <begin position="79"/>
        <end position="184"/>
    </location>
</feature>
<dbReference type="OrthoDB" id="9777090at2"/>
<dbReference type="AlphaFoldDB" id="A0A1H7L075"/>
<evidence type="ECO:0000256" key="1">
    <source>
        <dbReference type="SAM" id="Phobius"/>
    </source>
</evidence>
<keyword evidence="1" id="KW-1133">Transmembrane helix</keyword>
<dbReference type="Proteomes" id="UP000198677">
    <property type="component" value="Unassembled WGS sequence"/>
</dbReference>
<keyword evidence="1" id="KW-0472">Membrane</keyword>
<keyword evidence="1" id="KW-0812">Transmembrane</keyword>
<keyword evidence="4" id="KW-1185">Reference proteome</keyword>